<dbReference type="SUPFAM" id="SSF52058">
    <property type="entry name" value="L domain-like"/>
    <property type="match status" value="1"/>
</dbReference>
<accession>A0AA86TWV2</accession>
<dbReference type="InterPro" id="IPR025875">
    <property type="entry name" value="Leu-rich_rpt_4"/>
</dbReference>
<dbReference type="EMBL" id="CAXDID020000571">
    <property type="protein sequence ID" value="CAL6103779.1"/>
    <property type="molecule type" value="Genomic_DNA"/>
</dbReference>
<dbReference type="PANTHER" id="PTHR46652:SF3">
    <property type="entry name" value="LEUCINE-RICH REPEAT-CONTAINING PROTEIN 9"/>
    <property type="match status" value="1"/>
</dbReference>
<keyword evidence="2" id="KW-0677">Repeat</keyword>
<dbReference type="InterPro" id="IPR032675">
    <property type="entry name" value="LRR_dom_sf"/>
</dbReference>
<comment type="caution">
    <text evidence="3">The sequence shown here is derived from an EMBL/GenBank/DDBJ whole genome shotgun (WGS) entry which is preliminary data.</text>
</comment>
<keyword evidence="1" id="KW-0433">Leucine-rich repeat</keyword>
<organism evidence="3">
    <name type="scientific">Hexamita inflata</name>
    <dbReference type="NCBI Taxonomy" id="28002"/>
    <lineage>
        <taxon>Eukaryota</taxon>
        <taxon>Metamonada</taxon>
        <taxon>Diplomonadida</taxon>
        <taxon>Hexamitidae</taxon>
        <taxon>Hexamitinae</taxon>
        <taxon>Hexamita</taxon>
    </lineage>
</organism>
<dbReference type="Proteomes" id="UP001642409">
    <property type="component" value="Unassembled WGS sequence"/>
</dbReference>
<dbReference type="InterPro" id="IPR050836">
    <property type="entry name" value="SDS22/Internalin_LRR"/>
</dbReference>
<evidence type="ECO:0000313" key="4">
    <source>
        <dbReference type="EMBL" id="CAL6103779.1"/>
    </source>
</evidence>
<gene>
    <name evidence="3" type="ORF">HINF_LOCUS19021</name>
    <name evidence="4" type="ORF">HINF_LOCUS72307</name>
</gene>
<proteinExistence type="predicted"/>
<dbReference type="SMART" id="SM00365">
    <property type="entry name" value="LRR_SD22"/>
    <property type="match status" value="2"/>
</dbReference>
<evidence type="ECO:0000313" key="5">
    <source>
        <dbReference type="Proteomes" id="UP001642409"/>
    </source>
</evidence>
<protein>
    <submittedName>
        <fullName evidence="3">Leucine-rich repeat domain-containing protein</fullName>
    </submittedName>
    <submittedName>
        <fullName evidence="4">Leucine-rich_repeat domain-containing protein</fullName>
    </submittedName>
</protein>
<name>A0AA86TWV2_9EUKA</name>
<evidence type="ECO:0000313" key="3">
    <source>
        <dbReference type="EMBL" id="CAI9931376.1"/>
    </source>
</evidence>
<evidence type="ECO:0000256" key="1">
    <source>
        <dbReference type="ARBA" id="ARBA00022614"/>
    </source>
</evidence>
<dbReference type="PANTHER" id="PTHR46652">
    <property type="entry name" value="LEUCINE-RICH REPEAT AND IQ DOMAIN-CONTAINING PROTEIN 1-RELATED"/>
    <property type="match status" value="1"/>
</dbReference>
<reference evidence="4 5" key="2">
    <citation type="submission" date="2024-07" db="EMBL/GenBank/DDBJ databases">
        <authorList>
            <person name="Akdeniz Z."/>
        </authorList>
    </citation>
    <scope>NUCLEOTIDE SEQUENCE [LARGE SCALE GENOMIC DNA]</scope>
</reference>
<dbReference type="InterPro" id="IPR001611">
    <property type="entry name" value="Leu-rich_rpt"/>
</dbReference>
<keyword evidence="5" id="KW-1185">Reference proteome</keyword>
<dbReference type="Gene3D" id="3.80.10.10">
    <property type="entry name" value="Ribonuclease Inhibitor"/>
    <property type="match status" value="1"/>
</dbReference>
<dbReference type="AlphaFoldDB" id="A0AA86TWV2"/>
<dbReference type="PROSITE" id="PS51450">
    <property type="entry name" value="LRR"/>
    <property type="match status" value="2"/>
</dbReference>
<dbReference type="EMBL" id="CATOUU010000487">
    <property type="protein sequence ID" value="CAI9931376.1"/>
    <property type="molecule type" value="Genomic_DNA"/>
</dbReference>
<reference evidence="3" key="1">
    <citation type="submission" date="2023-06" db="EMBL/GenBank/DDBJ databases">
        <authorList>
            <person name="Kurt Z."/>
        </authorList>
    </citation>
    <scope>NUCLEOTIDE SEQUENCE</scope>
</reference>
<sequence>MQPNHAIRNKEDLLNLFRSQTLQIFDLEQIKKLFGMNIPQEVWEHASNKNLLSFSQEFVQQTKVFGFKRKEIQYCYLISFLTNLTELDLSNNKISDISSIYKLTNIKKLNLCSNHIEDISVLQYLTDLTHFNIQQNLITFYKLALPNLIDLKLGCNSLEDKSGLQHSLQLEILNLSETETTDLLRTIPHQLFGLKDLSLYKNNIIEISYISNFVDLQILSLSCNQQLQNIGPLKFCTQLTELSISETNVADIWPLQFMKNLRLLSIDNTQVIDLHPLQYLYRLEVICADNSCIIDISPLSNWHAQLKFLTLINNKITNEETLKHHQNFSEYYFSDQQVPSDIELNFYNKILSVYNSYKQIRTIKIIT</sequence>
<dbReference type="Pfam" id="PF12799">
    <property type="entry name" value="LRR_4"/>
    <property type="match status" value="1"/>
</dbReference>
<evidence type="ECO:0000256" key="2">
    <source>
        <dbReference type="ARBA" id="ARBA00022737"/>
    </source>
</evidence>